<name>A0A0E0AAR1_9ORYZ</name>
<dbReference type="EnsemblPlants" id="OGLUM06G19140.1">
    <property type="protein sequence ID" value="OGLUM06G19140.1"/>
    <property type="gene ID" value="OGLUM06G19140"/>
</dbReference>
<sequence>MAPLTKLSTMECWVLLELAYPNHPLTTKATLSIFKVIMLGALQRFRHPFPSDQ</sequence>
<dbReference type="HOGENOM" id="CLU_3072019_0_0_1"/>
<reference evidence="1" key="1">
    <citation type="submission" date="2015-04" db="UniProtKB">
        <authorList>
            <consortium name="EnsemblPlants"/>
        </authorList>
    </citation>
    <scope>IDENTIFICATION</scope>
</reference>
<protein>
    <submittedName>
        <fullName evidence="1">Uncharacterized protein</fullName>
    </submittedName>
</protein>
<reference evidence="1" key="2">
    <citation type="submission" date="2018-05" db="EMBL/GenBank/DDBJ databases">
        <title>OgluRS3 (Oryza glumaepatula Reference Sequence Version 3).</title>
        <authorList>
            <person name="Zhang J."/>
            <person name="Kudrna D."/>
            <person name="Lee S."/>
            <person name="Talag J."/>
            <person name="Welchert J."/>
            <person name="Wing R.A."/>
        </authorList>
    </citation>
    <scope>NUCLEOTIDE SEQUENCE [LARGE SCALE GENOMIC DNA]</scope>
</reference>
<dbReference type="AlphaFoldDB" id="A0A0E0AAR1"/>
<organism evidence="1">
    <name type="scientific">Oryza glumipatula</name>
    <dbReference type="NCBI Taxonomy" id="40148"/>
    <lineage>
        <taxon>Eukaryota</taxon>
        <taxon>Viridiplantae</taxon>
        <taxon>Streptophyta</taxon>
        <taxon>Embryophyta</taxon>
        <taxon>Tracheophyta</taxon>
        <taxon>Spermatophyta</taxon>
        <taxon>Magnoliopsida</taxon>
        <taxon>Liliopsida</taxon>
        <taxon>Poales</taxon>
        <taxon>Poaceae</taxon>
        <taxon>BOP clade</taxon>
        <taxon>Oryzoideae</taxon>
        <taxon>Oryzeae</taxon>
        <taxon>Oryzinae</taxon>
        <taxon>Oryza</taxon>
    </lineage>
</organism>
<dbReference type="Gramene" id="OGLUM06G19140.1">
    <property type="protein sequence ID" value="OGLUM06G19140.1"/>
    <property type="gene ID" value="OGLUM06G19140"/>
</dbReference>
<proteinExistence type="predicted"/>
<keyword evidence="2" id="KW-1185">Reference proteome</keyword>
<dbReference type="Proteomes" id="UP000026961">
    <property type="component" value="Chromosome 6"/>
</dbReference>
<evidence type="ECO:0000313" key="2">
    <source>
        <dbReference type="Proteomes" id="UP000026961"/>
    </source>
</evidence>
<accession>A0A0E0AAR1</accession>
<evidence type="ECO:0000313" key="1">
    <source>
        <dbReference type="EnsemblPlants" id="OGLUM06G19140.1"/>
    </source>
</evidence>